<dbReference type="InterPro" id="IPR008407">
    <property type="entry name" value="Brnchd-chn_aa_trnsp_AzlD"/>
</dbReference>
<feature type="transmembrane region" description="Helical" evidence="1">
    <location>
        <begin position="39"/>
        <end position="59"/>
    </location>
</feature>
<feature type="transmembrane region" description="Helical" evidence="1">
    <location>
        <begin position="6"/>
        <end position="27"/>
    </location>
</feature>
<gene>
    <name evidence="2" type="ORF">Q4T40_18445</name>
</gene>
<evidence type="ECO:0000313" key="2">
    <source>
        <dbReference type="EMBL" id="MDT8903219.1"/>
    </source>
</evidence>
<dbReference type="RefSeq" id="WP_413781678.1">
    <property type="nucleotide sequence ID" value="NZ_JAUOZS010000001.1"/>
</dbReference>
<accession>A0ABU3P2E1</accession>
<keyword evidence="1" id="KW-0472">Membrane</keyword>
<name>A0ABU3P2E1_9FIRM</name>
<evidence type="ECO:0000256" key="1">
    <source>
        <dbReference type="SAM" id="Phobius"/>
    </source>
</evidence>
<evidence type="ECO:0000313" key="3">
    <source>
        <dbReference type="Proteomes" id="UP001254848"/>
    </source>
</evidence>
<protein>
    <submittedName>
        <fullName evidence="2">AzlD domain-containing protein</fullName>
    </submittedName>
</protein>
<dbReference type="EMBL" id="JAUOZS010000001">
    <property type="protein sequence ID" value="MDT8903219.1"/>
    <property type="molecule type" value="Genomic_DNA"/>
</dbReference>
<dbReference type="Proteomes" id="UP001254848">
    <property type="component" value="Unassembled WGS sequence"/>
</dbReference>
<keyword evidence="1" id="KW-0812">Transmembrane</keyword>
<organism evidence="2 3">
    <name type="scientific">Anaeroselena agilis</name>
    <dbReference type="NCBI Taxonomy" id="3063788"/>
    <lineage>
        <taxon>Bacteria</taxon>
        <taxon>Bacillati</taxon>
        <taxon>Bacillota</taxon>
        <taxon>Negativicutes</taxon>
        <taxon>Acetonemataceae</taxon>
        <taxon>Anaeroselena</taxon>
    </lineage>
</organism>
<reference evidence="2 3" key="1">
    <citation type="submission" date="2023-07" db="EMBL/GenBank/DDBJ databases">
        <title>The novel representative of Negativicutes class, Anaeroselena agilis gen. nov. sp. nov.</title>
        <authorList>
            <person name="Prokofeva M.I."/>
            <person name="Elcheninov A.G."/>
            <person name="Klyukina A."/>
            <person name="Kublanov I.V."/>
            <person name="Frolov E.N."/>
            <person name="Podosokorskaya O.A."/>
        </authorList>
    </citation>
    <scope>NUCLEOTIDE SEQUENCE [LARGE SCALE GENOMIC DNA]</scope>
    <source>
        <strain evidence="2 3">4137-cl</strain>
    </source>
</reference>
<comment type="caution">
    <text evidence="2">The sequence shown here is derived from an EMBL/GenBank/DDBJ whole genome shotgun (WGS) entry which is preliminary data.</text>
</comment>
<keyword evidence="3" id="KW-1185">Reference proteome</keyword>
<sequence length="106" mass="11485">MRTDIVVIIIAMAVVTFLTRFGAQLAFRRTGIPAWLSRWLKHVPTGILTALIVPALVLPRGSLDLTWHNPYLLAGLVAAAVARRSGSAPLTMGVGMATILLLRFHT</sequence>
<proteinExistence type="predicted"/>
<dbReference type="Pfam" id="PF05437">
    <property type="entry name" value="AzlD"/>
    <property type="match status" value="1"/>
</dbReference>
<feature type="transmembrane region" description="Helical" evidence="1">
    <location>
        <begin position="71"/>
        <end position="102"/>
    </location>
</feature>
<keyword evidence="1" id="KW-1133">Transmembrane helix</keyword>